<protein>
    <submittedName>
        <fullName evidence="1">Probable addiction module antidote protein</fullName>
    </submittedName>
</protein>
<dbReference type="EMBL" id="FOVR01000021">
    <property type="protein sequence ID" value="SFP08235.1"/>
    <property type="molecule type" value="Genomic_DNA"/>
</dbReference>
<dbReference type="AlphaFoldDB" id="A0A1I5MF78"/>
<gene>
    <name evidence="1" type="ORF">SAMN04488056_12117</name>
</gene>
<dbReference type="RefSeq" id="WP_090075559.1">
    <property type="nucleotide sequence ID" value="NZ_FOVR01000021.1"/>
</dbReference>
<dbReference type="OrthoDB" id="9798416at2"/>
<dbReference type="Pfam" id="PF21716">
    <property type="entry name" value="dnstrm_HI1420"/>
    <property type="match status" value="1"/>
</dbReference>
<evidence type="ECO:0000313" key="1">
    <source>
        <dbReference type="EMBL" id="SFP08235.1"/>
    </source>
</evidence>
<name>A0A1I5MF78_9HYPH</name>
<accession>A0A1I5MF78</accession>
<keyword evidence="2" id="KW-1185">Reference proteome</keyword>
<dbReference type="InterPro" id="IPR014057">
    <property type="entry name" value="HI1420"/>
</dbReference>
<evidence type="ECO:0000313" key="2">
    <source>
        <dbReference type="Proteomes" id="UP000199236"/>
    </source>
</evidence>
<dbReference type="NCBIfam" id="TIGR02684">
    <property type="entry name" value="dnstrm_HI1420"/>
    <property type="match status" value="1"/>
</dbReference>
<dbReference type="Proteomes" id="UP000199236">
    <property type="component" value="Unassembled WGS sequence"/>
</dbReference>
<organism evidence="1 2">
    <name type="scientific">Cohaesibacter marisflavi</name>
    <dbReference type="NCBI Taxonomy" id="655353"/>
    <lineage>
        <taxon>Bacteria</taxon>
        <taxon>Pseudomonadati</taxon>
        <taxon>Pseudomonadota</taxon>
        <taxon>Alphaproteobacteria</taxon>
        <taxon>Hyphomicrobiales</taxon>
        <taxon>Cohaesibacteraceae</taxon>
    </lineage>
</organism>
<proteinExistence type="predicted"/>
<sequence>MAKGDTDIKGGLRVFDPADYLKTGEAVGTFIDDAFKTDDAAHIAHRIGIATRAKGISKIAEDAGLSPEQLKQSFSHHGNPTLAMTLSAMKAMGLKLVCEPRLSFWWTGPSA</sequence>
<dbReference type="STRING" id="655353.SAMN04488056_12117"/>
<reference evidence="1 2" key="1">
    <citation type="submission" date="2016-10" db="EMBL/GenBank/DDBJ databases">
        <authorList>
            <person name="de Groot N.N."/>
        </authorList>
    </citation>
    <scope>NUCLEOTIDE SEQUENCE [LARGE SCALE GENOMIC DNA]</scope>
    <source>
        <strain evidence="1 2">CGMCC 1.9157</strain>
    </source>
</reference>